<reference evidence="1 2" key="1">
    <citation type="submission" date="2015-04" db="EMBL/GenBank/DDBJ databases">
        <title>Complete genome sequence of Schizopora paradoxa KUC8140, a cosmopolitan wood degrader in East Asia.</title>
        <authorList>
            <consortium name="DOE Joint Genome Institute"/>
            <person name="Min B."/>
            <person name="Park H."/>
            <person name="Jang Y."/>
            <person name="Kim J.-J."/>
            <person name="Kim K.H."/>
            <person name="Pangilinan J."/>
            <person name="Lipzen A."/>
            <person name="Riley R."/>
            <person name="Grigoriev I.V."/>
            <person name="Spatafora J.W."/>
            <person name="Choi I.-G."/>
        </authorList>
    </citation>
    <scope>NUCLEOTIDE SEQUENCE [LARGE SCALE GENOMIC DNA]</scope>
    <source>
        <strain evidence="1 2">KUC8140</strain>
    </source>
</reference>
<dbReference type="Proteomes" id="UP000053477">
    <property type="component" value="Unassembled WGS sequence"/>
</dbReference>
<sequence>MPTQPSSIPHSLSLNRETLIRCAPLPIGALKTRANGIGYLLCTLSGVFLDESGVGKQGYGLGRYCRYGGLAPWLIA</sequence>
<dbReference type="AlphaFoldDB" id="A0A0H2R6I1"/>
<gene>
    <name evidence="1" type="ORF">SCHPADRAFT_737137</name>
</gene>
<accession>A0A0H2R6I1</accession>
<dbReference type="EMBL" id="KQ086365">
    <property type="protein sequence ID" value="KLO05093.1"/>
    <property type="molecule type" value="Genomic_DNA"/>
</dbReference>
<organism evidence="1 2">
    <name type="scientific">Schizopora paradoxa</name>
    <dbReference type="NCBI Taxonomy" id="27342"/>
    <lineage>
        <taxon>Eukaryota</taxon>
        <taxon>Fungi</taxon>
        <taxon>Dikarya</taxon>
        <taxon>Basidiomycota</taxon>
        <taxon>Agaricomycotina</taxon>
        <taxon>Agaricomycetes</taxon>
        <taxon>Hymenochaetales</taxon>
        <taxon>Schizoporaceae</taxon>
        <taxon>Schizopora</taxon>
    </lineage>
</organism>
<keyword evidence="2" id="KW-1185">Reference proteome</keyword>
<evidence type="ECO:0000313" key="1">
    <source>
        <dbReference type="EMBL" id="KLO05093.1"/>
    </source>
</evidence>
<dbReference type="InParanoid" id="A0A0H2R6I1"/>
<protein>
    <submittedName>
        <fullName evidence="1">Uncharacterized protein</fullName>
    </submittedName>
</protein>
<evidence type="ECO:0000313" key="2">
    <source>
        <dbReference type="Proteomes" id="UP000053477"/>
    </source>
</evidence>
<proteinExistence type="predicted"/>
<name>A0A0H2R6I1_9AGAM</name>